<comment type="caution">
    <text evidence="2">The sequence shown here is derived from an EMBL/GenBank/DDBJ whole genome shotgun (WGS) entry which is preliminary data.</text>
</comment>
<feature type="transmembrane region" description="Helical" evidence="1">
    <location>
        <begin position="270"/>
        <end position="290"/>
    </location>
</feature>
<feature type="transmembrane region" description="Helical" evidence="1">
    <location>
        <begin position="145"/>
        <end position="161"/>
    </location>
</feature>
<protein>
    <submittedName>
        <fullName evidence="2">Uncharacterized protein</fullName>
    </submittedName>
</protein>
<dbReference type="AlphaFoldDB" id="A0A1F8AUH2"/>
<feature type="transmembrane region" description="Helical" evidence="1">
    <location>
        <begin position="92"/>
        <end position="110"/>
    </location>
</feature>
<reference evidence="2 3" key="1">
    <citation type="journal article" date="2016" name="Nat. Commun.">
        <title>Thousands of microbial genomes shed light on interconnected biogeochemical processes in an aquifer system.</title>
        <authorList>
            <person name="Anantharaman K."/>
            <person name="Brown C.T."/>
            <person name="Hug L.A."/>
            <person name="Sharon I."/>
            <person name="Castelle C.J."/>
            <person name="Probst A.J."/>
            <person name="Thomas B.C."/>
            <person name="Singh A."/>
            <person name="Wilkins M.J."/>
            <person name="Karaoz U."/>
            <person name="Brodie E.L."/>
            <person name="Williams K.H."/>
            <person name="Hubbard S.S."/>
            <person name="Banfield J.F."/>
        </authorList>
    </citation>
    <scope>NUCLEOTIDE SEQUENCE [LARGE SCALE GENOMIC DNA]</scope>
</reference>
<evidence type="ECO:0000256" key="1">
    <source>
        <dbReference type="SAM" id="Phobius"/>
    </source>
</evidence>
<organism evidence="2 3">
    <name type="scientific">Candidatus Woesebacteria bacterium RIFCSPHIGHO2_12_FULL_41_24</name>
    <dbReference type="NCBI Taxonomy" id="1802510"/>
    <lineage>
        <taxon>Bacteria</taxon>
        <taxon>Candidatus Woeseibacteriota</taxon>
    </lineage>
</organism>
<dbReference type="Proteomes" id="UP000178603">
    <property type="component" value="Unassembled WGS sequence"/>
</dbReference>
<name>A0A1F8AUH2_9BACT</name>
<feature type="transmembrane region" description="Helical" evidence="1">
    <location>
        <begin position="216"/>
        <end position="236"/>
    </location>
</feature>
<feature type="transmembrane region" description="Helical" evidence="1">
    <location>
        <begin position="173"/>
        <end position="195"/>
    </location>
</feature>
<keyword evidence="1" id="KW-0472">Membrane</keyword>
<accession>A0A1F8AUH2</accession>
<evidence type="ECO:0000313" key="3">
    <source>
        <dbReference type="Proteomes" id="UP000178603"/>
    </source>
</evidence>
<dbReference type="EMBL" id="MGGW01000004">
    <property type="protein sequence ID" value="OGM55387.1"/>
    <property type="molecule type" value="Genomic_DNA"/>
</dbReference>
<evidence type="ECO:0000313" key="2">
    <source>
        <dbReference type="EMBL" id="OGM55387.1"/>
    </source>
</evidence>
<keyword evidence="1" id="KW-1133">Transmembrane helix</keyword>
<keyword evidence="1" id="KW-0812">Transmembrane</keyword>
<feature type="transmembrane region" description="Helical" evidence="1">
    <location>
        <begin position="319"/>
        <end position="335"/>
    </location>
</feature>
<sequence>MLFTVVPTFLVWLPFLLKSESFLGIPLPQNGLQTVVANYDGPLYLVVTKTLYSANLIKENFAFPLPVEYYAAHFPLFPVLIRLFANITYAPYAMLIVTVASAFIAHLYFFKLARTYLDTEKSMFLTAIFSIFPARWLIVRSVGSPEPLFIAAIIAAIYYFKNKKYLLSGIFGAAAQLTKSPGILLFIAFVGVWAIDTLQKMSIVNKNFKYHFSPKALAILLIPASLLAVFCIYKLTFGSFTAYFSSGDNIHIFFPPFQIFNYSAPWVGTFWLEEILFIYSLGLLGVIHLIKDKDYIPATFSLVFFLTLIFVSHRDLLRYSLPLVPFVLISFRKLLVSKEFKIVFLFLLVPIYLYSISFVSQNVMHISDWTPFL</sequence>
<gene>
    <name evidence="2" type="ORF">A3E44_03835</name>
</gene>
<feature type="transmembrane region" description="Helical" evidence="1">
    <location>
        <begin position="295"/>
        <end position="313"/>
    </location>
</feature>
<feature type="transmembrane region" description="Helical" evidence="1">
    <location>
        <begin position="342"/>
        <end position="364"/>
    </location>
</feature>
<proteinExistence type="predicted"/>